<evidence type="ECO:0000313" key="2">
    <source>
        <dbReference type="EMBL" id="MFC0529870.1"/>
    </source>
</evidence>
<comment type="caution">
    <text evidence="2">The sequence shown here is derived from an EMBL/GenBank/DDBJ whole genome shotgun (WGS) entry which is preliminary data.</text>
</comment>
<dbReference type="Proteomes" id="UP001589867">
    <property type="component" value="Unassembled WGS sequence"/>
</dbReference>
<feature type="region of interest" description="Disordered" evidence="1">
    <location>
        <begin position="37"/>
        <end position="65"/>
    </location>
</feature>
<dbReference type="Gene3D" id="3.40.50.720">
    <property type="entry name" value="NAD(P)-binding Rossmann-like Domain"/>
    <property type="match status" value="1"/>
</dbReference>
<name>A0ABV6M593_9ACTN</name>
<reference evidence="2 3" key="1">
    <citation type="submission" date="2024-09" db="EMBL/GenBank/DDBJ databases">
        <authorList>
            <person name="Sun Q."/>
            <person name="Mori K."/>
        </authorList>
    </citation>
    <scope>NUCLEOTIDE SEQUENCE [LARGE SCALE GENOMIC DNA]</scope>
    <source>
        <strain evidence="2 3">TBRC 3947</strain>
    </source>
</reference>
<keyword evidence="3" id="KW-1185">Reference proteome</keyword>
<dbReference type="EMBL" id="JBHLUH010000039">
    <property type="protein sequence ID" value="MFC0529870.1"/>
    <property type="molecule type" value="Genomic_DNA"/>
</dbReference>
<accession>A0ABV6M593</accession>
<dbReference type="Pfam" id="PF00106">
    <property type="entry name" value="adh_short"/>
    <property type="match status" value="1"/>
</dbReference>
<dbReference type="InterPro" id="IPR036291">
    <property type="entry name" value="NAD(P)-bd_dom_sf"/>
</dbReference>
<dbReference type="RefSeq" id="WP_377252937.1">
    <property type="nucleotide sequence ID" value="NZ_JBHLUH010000039.1"/>
</dbReference>
<evidence type="ECO:0000256" key="1">
    <source>
        <dbReference type="SAM" id="MobiDB-lite"/>
    </source>
</evidence>
<dbReference type="SUPFAM" id="SSF51735">
    <property type="entry name" value="NAD(P)-binding Rossmann-fold domains"/>
    <property type="match status" value="1"/>
</dbReference>
<evidence type="ECO:0000313" key="3">
    <source>
        <dbReference type="Proteomes" id="UP001589867"/>
    </source>
</evidence>
<protein>
    <submittedName>
        <fullName evidence="2">SDR family NAD(P)-dependent oxidoreductase</fullName>
    </submittedName>
</protein>
<dbReference type="InterPro" id="IPR002347">
    <property type="entry name" value="SDR_fam"/>
</dbReference>
<organism evidence="2 3">
    <name type="scientific">Phytohabitans kaempferiae</name>
    <dbReference type="NCBI Taxonomy" id="1620943"/>
    <lineage>
        <taxon>Bacteria</taxon>
        <taxon>Bacillati</taxon>
        <taxon>Actinomycetota</taxon>
        <taxon>Actinomycetes</taxon>
        <taxon>Micromonosporales</taxon>
        <taxon>Micromonosporaceae</taxon>
    </lineage>
</organism>
<proteinExistence type="predicted"/>
<sequence>MTPHALVTGGASGIGAATCAALLDAGWAVTSLDLRPSPDSRARSAVADVTDPDGLGAAATRSIES</sequence>
<gene>
    <name evidence="2" type="ORF">ACFFIA_19605</name>
</gene>